<feature type="region of interest" description="Disordered" evidence="1">
    <location>
        <begin position="1"/>
        <end position="39"/>
    </location>
</feature>
<evidence type="ECO:0000256" key="1">
    <source>
        <dbReference type="SAM" id="MobiDB-lite"/>
    </source>
</evidence>
<dbReference type="Proteomes" id="UP000190274">
    <property type="component" value="Chromosome D"/>
</dbReference>
<protein>
    <submittedName>
        <fullName evidence="2">LADA_0D02806g1_1</fullName>
    </submittedName>
</protein>
<evidence type="ECO:0000313" key="2">
    <source>
        <dbReference type="EMBL" id="SCU84626.1"/>
    </source>
</evidence>
<name>A0A1G4J4D3_9SACH</name>
<dbReference type="AlphaFoldDB" id="A0A1G4J4D3"/>
<reference evidence="2 3" key="1">
    <citation type="submission" date="2016-03" db="EMBL/GenBank/DDBJ databases">
        <authorList>
            <person name="Devillers H."/>
        </authorList>
    </citation>
    <scope>NUCLEOTIDE SEQUENCE [LARGE SCALE GENOMIC DNA]</scope>
    <source>
        <strain evidence="2">CBS 10888</strain>
    </source>
</reference>
<proteinExistence type="predicted"/>
<organism evidence="2 3">
    <name type="scientific">Lachancea dasiensis</name>
    <dbReference type="NCBI Taxonomy" id="1072105"/>
    <lineage>
        <taxon>Eukaryota</taxon>
        <taxon>Fungi</taxon>
        <taxon>Dikarya</taxon>
        <taxon>Ascomycota</taxon>
        <taxon>Saccharomycotina</taxon>
        <taxon>Saccharomycetes</taxon>
        <taxon>Saccharomycetales</taxon>
        <taxon>Saccharomycetaceae</taxon>
        <taxon>Lachancea</taxon>
    </lineage>
</organism>
<sequence>MFEKLKPSSQVTSWDNLGGAANSANEIHTPEVHTDSPQGNSLLAQALAMKSEEKIAPVMAARLYWKFVGMSHKWTKEVELLSLNS</sequence>
<dbReference type="EMBL" id="LT598454">
    <property type="protein sequence ID" value="SCU84626.1"/>
    <property type="molecule type" value="Genomic_DNA"/>
</dbReference>
<keyword evidence="3" id="KW-1185">Reference proteome</keyword>
<evidence type="ECO:0000313" key="3">
    <source>
        <dbReference type="Proteomes" id="UP000190274"/>
    </source>
</evidence>
<gene>
    <name evidence="2" type="ORF">LADA_0D02806G</name>
</gene>
<accession>A0A1G4J4D3</accession>